<name>A0A101TN20_9ACTN</name>
<dbReference type="AlphaFoldDB" id="A0A101TN20"/>
<comment type="caution">
    <text evidence="2">The sequence shown here is derived from an EMBL/GenBank/DDBJ whole genome shotgun (WGS) entry which is preliminary data.</text>
</comment>
<evidence type="ECO:0008006" key="4">
    <source>
        <dbReference type="Google" id="ProtNLM"/>
    </source>
</evidence>
<dbReference type="OrthoDB" id="4314991at2"/>
<feature type="compositionally biased region" description="Low complexity" evidence="1">
    <location>
        <begin position="223"/>
        <end position="248"/>
    </location>
</feature>
<feature type="region of interest" description="Disordered" evidence="1">
    <location>
        <begin position="218"/>
        <end position="269"/>
    </location>
</feature>
<evidence type="ECO:0000313" key="2">
    <source>
        <dbReference type="EMBL" id="KUN95358.1"/>
    </source>
</evidence>
<accession>A0A101TN20</accession>
<organism evidence="2 3">
    <name type="scientific">Streptomyces caeruleatus</name>
    <dbReference type="NCBI Taxonomy" id="661399"/>
    <lineage>
        <taxon>Bacteria</taxon>
        <taxon>Bacillati</taxon>
        <taxon>Actinomycetota</taxon>
        <taxon>Actinomycetes</taxon>
        <taxon>Kitasatosporales</taxon>
        <taxon>Streptomycetaceae</taxon>
        <taxon>Streptomyces</taxon>
    </lineage>
</organism>
<dbReference type="EMBL" id="LMWY01000049">
    <property type="protein sequence ID" value="KUN95358.1"/>
    <property type="molecule type" value="Genomic_DNA"/>
</dbReference>
<sequence length="269" mass="29664">MARPHEPSAPEYRLDGFQAATEQIEDGFSSVTLSDDLFVPFSEHHSADGRDSHLLLYDRSAIWDIPGMAEYVTLHITRDVEQRTFDFASERHPVVPLAQNWLIRRGCPPEVVRGSHPHGPRPADGLTARLEDLLRANSDNRYEVLDHYTDNPCSFDVGVEVRTLVYDSHPDSADAPYRLFLEETTKDMRSYTLREGAFTSAEEADTWIMERDSPLPLAPAPPGSVSRRAAAARARSTVTGNGLAVAPAPVSPPQSGTGPAPTHSRGRAR</sequence>
<dbReference type="RefSeq" id="WP_062723622.1">
    <property type="nucleotide sequence ID" value="NZ_KQ948938.1"/>
</dbReference>
<dbReference type="Proteomes" id="UP000053429">
    <property type="component" value="Unassembled WGS sequence"/>
</dbReference>
<proteinExistence type="predicted"/>
<dbReference type="STRING" id="661399.AQJ67_35770"/>
<protein>
    <recommendedName>
        <fullName evidence="4">Glycosyl hydrolase</fullName>
    </recommendedName>
</protein>
<evidence type="ECO:0000313" key="3">
    <source>
        <dbReference type="Proteomes" id="UP000053429"/>
    </source>
</evidence>
<gene>
    <name evidence="2" type="ORF">AQJ67_35770</name>
</gene>
<reference evidence="2 3" key="1">
    <citation type="submission" date="2015-10" db="EMBL/GenBank/DDBJ databases">
        <title>Draft genome sequence of Streptomyces caeruleatus NRRL B-24802, type strain for the species Streptomyces caeruleatus.</title>
        <authorList>
            <person name="Ruckert C."/>
            <person name="Winkler A."/>
            <person name="Kalinowski J."/>
            <person name="Kampfer P."/>
            <person name="Glaeser S."/>
        </authorList>
    </citation>
    <scope>NUCLEOTIDE SEQUENCE [LARGE SCALE GENOMIC DNA]</scope>
    <source>
        <strain evidence="2 3">NRRL B-24802</strain>
    </source>
</reference>
<evidence type="ECO:0000256" key="1">
    <source>
        <dbReference type="SAM" id="MobiDB-lite"/>
    </source>
</evidence>
<keyword evidence="3" id="KW-1185">Reference proteome</keyword>